<evidence type="ECO:0000313" key="6">
    <source>
        <dbReference type="EMBL" id="CCA70486.1"/>
    </source>
</evidence>
<dbReference type="InterPro" id="IPR031157">
    <property type="entry name" value="G_TR_CS"/>
</dbReference>
<dbReference type="GO" id="GO:0003924">
    <property type="term" value="F:GTPase activity"/>
    <property type="evidence" value="ECO:0007669"/>
    <property type="project" value="InterPro"/>
</dbReference>
<dbReference type="InterPro" id="IPR053905">
    <property type="entry name" value="EF-G-like_DII"/>
</dbReference>
<dbReference type="AlphaFoldDB" id="G4TGM9"/>
<evidence type="ECO:0000256" key="4">
    <source>
        <dbReference type="ARBA" id="ARBA00023134"/>
    </source>
</evidence>
<dbReference type="PROSITE" id="PS00301">
    <property type="entry name" value="G_TR_1"/>
    <property type="match status" value="1"/>
</dbReference>
<gene>
    <name evidence="6" type="ORF">PIIN_04424</name>
</gene>
<dbReference type="NCBIfam" id="TIGR00231">
    <property type="entry name" value="small_GTP"/>
    <property type="match status" value="1"/>
</dbReference>
<dbReference type="PROSITE" id="PS51722">
    <property type="entry name" value="G_TR_2"/>
    <property type="match status" value="1"/>
</dbReference>
<dbReference type="OrthoDB" id="198619at2759"/>
<dbReference type="SMART" id="SM00838">
    <property type="entry name" value="EFG_C"/>
    <property type="match status" value="1"/>
</dbReference>
<protein>
    <submittedName>
        <fullName evidence="6">Related to MEF2-translation elongation factor, mitochondrial</fullName>
    </submittedName>
</protein>
<proteinExistence type="predicted"/>
<dbReference type="Gene3D" id="3.30.70.870">
    <property type="entry name" value="Elongation Factor G (Translational Gtpase), domain 3"/>
    <property type="match status" value="1"/>
</dbReference>
<keyword evidence="1" id="KW-0547">Nucleotide-binding</keyword>
<dbReference type="InterPro" id="IPR041095">
    <property type="entry name" value="EFG_II"/>
</dbReference>
<dbReference type="FunFam" id="3.40.50.300:FF:000514">
    <property type="entry name" value="Ribosome-releasing factor 2, mitochondrial"/>
    <property type="match status" value="1"/>
</dbReference>
<dbReference type="InterPro" id="IPR009000">
    <property type="entry name" value="Transl_B-barrel_sf"/>
</dbReference>
<dbReference type="Pfam" id="PF00679">
    <property type="entry name" value="EFG_C"/>
    <property type="match status" value="1"/>
</dbReference>
<dbReference type="InParanoid" id="G4TGM9"/>
<dbReference type="HOGENOM" id="CLU_002794_4_1_1"/>
<dbReference type="SUPFAM" id="SSF54980">
    <property type="entry name" value="EF-G C-terminal domain-like"/>
    <property type="match status" value="3"/>
</dbReference>
<dbReference type="Pfam" id="PF14492">
    <property type="entry name" value="EFG_III"/>
    <property type="match status" value="1"/>
</dbReference>
<dbReference type="OMA" id="GPQFTFP"/>
<evidence type="ECO:0000259" key="5">
    <source>
        <dbReference type="PROSITE" id="PS51722"/>
    </source>
</evidence>
<dbReference type="GO" id="GO:0003746">
    <property type="term" value="F:translation elongation factor activity"/>
    <property type="evidence" value="ECO:0007669"/>
    <property type="project" value="UniProtKB-KW"/>
</dbReference>
<dbReference type="GO" id="GO:0032790">
    <property type="term" value="P:ribosome disassembly"/>
    <property type="evidence" value="ECO:0007669"/>
    <property type="project" value="TreeGrafter"/>
</dbReference>
<dbReference type="Gene3D" id="2.40.30.10">
    <property type="entry name" value="Translation factors"/>
    <property type="match status" value="1"/>
</dbReference>
<dbReference type="STRING" id="1109443.G4TGM9"/>
<dbReference type="SUPFAM" id="SSF52540">
    <property type="entry name" value="P-loop containing nucleoside triphosphate hydrolases"/>
    <property type="match status" value="1"/>
</dbReference>
<dbReference type="PRINTS" id="PR00315">
    <property type="entry name" value="ELONGATNFCT"/>
</dbReference>
<name>G4TGM9_SERID</name>
<dbReference type="CDD" id="cd01514">
    <property type="entry name" value="Elongation_Factor_C"/>
    <property type="match status" value="1"/>
</dbReference>
<reference evidence="6 7" key="1">
    <citation type="journal article" date="2011" name="PLoS Pathog.">
        <title>Endophytic Life Strategies Decoded by Genome and Transcriptome Analyses of the Mutualistic Root Symbiont Piriformospora indica.</title>
        <authorList>
            <person name="Zuccaro A."/>
            <person name="Lahrmann U."/>
            <person name="Guldener U."/>
            <person name="Langen G."/>
            <person name="Pfiffi S."/>
            <person name="Biedenkopf D."/>
            <person name="Wong P."/>
            <person name="Samans B."/>
            <person name="Grimm C."/>
            <person name="Basiewicz M."/>
            <person name="Murat C."/>
            <person name="Martin F."/>
            <person name="Kogel K.H."/>
        </authorList>
    </citation>
    <scope>NUCLEOTIDE SEQUENCE [LARGE SCALE GENOMIC DNA]</scope>
    <source>
        <strain evidence="6 7">DSM 11827</strain>
    </source>
</reference>
<feature type="domain" description="Tr-type G" evidence="5">
    <location>
        <begin position="32"/>
        <end position="333"/>
    </location>
</feature>
<evidence type="ECO:0000256" key="1">
    <source>
        <dbReference type="ARBA" id="ARBA00022741"/>
    </source>
</evidence>
<dbReference type="EMBL" id="CAFZ01000084">
    <property type="protein sequence ID" value="CCA70486.1"/>
    <property type="molecule type" value="Genomic_DNA"/>
</dbReference>
<dbReference type="Gene3D" id="3.30.70.240">
    <property type="match status" value="1"/>
</dbReference>
<evidence type="ECO:0000313" key="7">
    <source>
        <dbReference type="Proteomes" id="UP000007148"/>
    </source>
</evidence>
<dbReference type="GO" id="GO:0005759">
    <property type="term" value="C:mitochondrial matrix"/>
    <property type="evidence" value="ECO:0007669"/>
    <property type="project" value="UniProtKB-ARBA"/>
</dbReference>
<sequence length="795" mass="86647">MIARLVRNHIFGRQRCPKSVQHVLRTLHTDAANIRNIALMAHIDSGKTTLTESILHASEYVSNPGSVDSGSTTTDFLPAERERGITIQSASIPVHWKKWIFNLIDTPGHADFGMEVESASRVVDGAVVLLDGVEGVEAQTRGVWSQLNRHQVPTRLLFINKLDRAGSSLRNSILSVLSNHLHPRPTLLCLPVASFDTTLYQTGDSGLEGIVDIVRWRAFKWNTTDAELMQEEVITGTPEELLSQNHPLLPEIKQARTDLIDLLSVHSPELMDEFLSLDTSDPYLTLPSTSIVPHLRQLTLRKEILPVFCGAALRHIGTKNLMDYIGELLASPVDVNTAKAPAKRGFVNVLAWKVGWDKQKGWMTFVRVYGGTLTKSTMLYNTSTRQKERISKLMLCYAAEHKEVEELPFGSVGVIFGLRYTRTGDTLVSASSSSDPSVSSTTNSISAPPATISASVVSQSQSDIQGVQNALNSLSRTDPSVRWTEEDGQTLVHGLGALHLEIVDGRLREEFGAQCTLGKRRVSYKETFSKAEEVAESMTWDKDVLGKPARAFVELSVRRLAEDENGLDEWDGNLVLDAAGKPLPASAIDTGKFPLDLLALVQGLRGPLSASPHSALPITGTCITIKNYSSAPGSPPAALASASSAILRDILKNSGGGELLEPYIKVKVSVPETYMGKVVKDLSENNGEIQEMATDGTSLSSMGGADEVAPFSQDGLYIPPGWMSPSAVPTGQGEQALFNQKRSVYALAPLSKMLDYQTRLRAVSGGQATFEMSNIGFRQVDPMRRMEILQELGRA</sequence>
<dbReference type="InterPro" id="IPR027417">
    <property type="entry name" value="P-loop_NTPase"/>
</dbReference>
<dbReference type="InterPro" id="IPR035647">
    <property type="entry name" value="EFG_III/V"/>
</dbReference>
<keyword evidence="4" id="KW-0342">GTP-binding</keyword>
<dbReference type="InterPro" id="IPR000640">
    <property type="entry name" value="EFG_V-like"/>
</dbReference>
<organism evidence="6 7">
    <name type="scientific">Serendipita indica (strain DSM 11827)</name>
    <name type="common">Root endophyte fungus</name>
    <name type="synonym">Piriformospora indica</name>
    <dbReference type="NCBI Taxonomy" id="1109443"/>
    <lineage>
        <taxon>Eukaryota</taxon>
        <taxon>Fungi</taxon>
        <taxon>Dikarya</taxon>
        <taxon>Basidiomycota</taxon>
        <taxon>Agaricomycotina</taxon>
        <taxon>Agaricomycetes</taxon>
        <taxon>Sebacinales</taxon>
        <taxon>Serendipitaceae</taxon>
        <taxon>Serendipita</taxon>
    </lineage>
</organism>
<evidence type="ECO:0000256" key="3">
    <source>
        <dbReference type="ARBA" id="ARBA00023128"/>
    </source>
</evidence>
<evidence type="ECO:0000256" key="2">
    <source>
        <dbReference type="ARBA" id="ARBA00022917"/>
    </source>
</evidence>
<dbReference type="SUPFAM" id="SSF50447">
    <property type="entry name" value="Translation proteins"/>
    <property type="match status" value="1"/>
</dbReference>
<dbReference type="FunCoup" id="G4TGM9">
    <property type="interactions" value="75"/>
</dbReference>
<dbReference type="Gene3D" id="3.40.50.300">
    <property type="entry name" value="P-loop containing nucleotide triphosphate hydrolases"/>
    <property type="match status" value="1"/>
</dbReference>
<dbReference type="Pfam" id="PF22042">
    <property type="entry name" value="EF-G_D2"/>
    <property type="match status" value="1"/>
</dbReference>
<dbReference type="GO" id="GO:0032543">
    <property type="term" value="P:mitochondrial translation"/>
    <property type="evidence" value="ECO:0007669"/>
    <property type="project" value="TreeGrafter"/>
</dbReference>
<keyword evidence="2" id="KW-0648">Protein biosynthesis</keyword>
<dbReference type="PANTHER" id="PTHR43261">
    <property type="entry name" value="TRANSLATION ELONGATION FACTOR G-RELATED"/>
    <property type="match status" value="1"/>
</dbReference>
<dbReference type="PANTHER" id="PTHR43261:SF1">
    <property type="entry name" value="RIBOSOME-RELEASING FACTOR 2, MITOCHONDRIAL"/>
    <property type="match status" value="1"/>
</dbReference>
<dbReference type="eggNOG" id="KOG0465">
    <property type="taxonomic scope" value="Eukaryota"/>
</dbReference>
<dbReference type="Proteomes" id="UP000007148">
    <property type="component" value="Unassembled WGS sequence"/>
</dbReference>
<keyword evidence="6" id="KW-0251">Elongation factor</keyword>
<comment type="caution">
    <text evidence="6">The sequence shown here is derived from an EMBL/GenBank/DDBJ whole genome shotgun (WGS) entry which is preliminary data.</text>
</comment>
<dbReference type="Pfam" id="PF00009">
    <property type="entry name" value="GTP_EFTU"/>
    <property type="match status" value="1"/>
</dbReference>
<dbReference type="InterPro" id="IPR005225">
    <property type="entry name" value="Small_GTP-bd"/>
</dbReference>
<accession>G4TGM9</accession>
<keyword evidence="3" id="KW-0496">Mitochondrion</keyword>
<dbReference type="InterPro" id="IPR000795">
    <property type="entry name" value="T_Tr_GTP-bd_dom"/>
</dbReference>
<dbReference type="GO" id="GO:0005525">
    <property type="term" value="F:GTP binding"/>
    <property type="evidence" value="ECO:0007669"/>
    <property type="project" value="UniProtKB-KW"/>
</dbReference>
<keyword evidence="7" id="KW-1185">Reference proteome</keyword>